<comment type="caution">
    <text evidence="1">The sequence shown here is derived from an EMBL/GenBank/DDBJ whole genome shotgun (WGS) entry which is preliminary data.</text>
</comment>
<reference evidence="1" key="1">
    <citation type="journal article" date="2019" name="Beilstein J. Org. Chem.">
        <title>Nanangenines: drimane sesquiterpenoids as the dominant metabolite cohort of a novel Australian fungus, Aspergillus nanangensis.</title>
        <authorList>
            <person name="Lacey H.J."/>
            <person name="Gilchrist C.L.M."/>
            <person name="Crombie A."/>
            <person name="Kalaitzis J.A."/>
            <person name="Vuong D."/>
            <person name="Rutledge P.J."/>
            <person name="Turner P."/>
            <person name="Pitt J.I."/>
            <person name="Lacey E."/>
            <person name="Chooi Y.H."/>
            <person name="Piggott A.M."/>
        </authorList>
    </citation>
    <scope>NUCLEOTIDE SEQUENCE</scope>
    <source>
        <strain evidence="1">MST-FP2251</strain>
    </source>
</reference>
<evidence type="ECO:0000313" key="1">
    <source>
        <dbReference type="EMBL" id="KAF9893496.1"/>
    </source>
</evidence>
<sequence length="119" mass="13524">MSHLLQYWLVFGPFDYALQDEAAYCTACIAQGPLSFSTKLTSVSDSEFCRLLVEFDEEDMSPNLLEDLTAVGMMILENHLDSLRNGGWGDPDTQFILPGNFYWPWISYWEDNSGPSLVK</sequence>
<keyword evidence="2" id="KW-1185">Reference proteome</keyword>
<evidence type="ECO:0000313" key="2">
    <source>
        <dbReference type="Proteomes" id="UP001194746"/>
    </source>
</evidence>
<dbReference type="EMBL" id="VCAU01000007">
    <property type="protein sequence ID" value="KAF9893496.1"/>
    <property type="molecule type" value="Genomic_DNA"/>
</dbReference>
<dbReference type="AlphaFoldDB" id="A0AAD4CVV9"/>
<accession>A0AAD4CVV9</accession>
<reference evidence="1" key="2">
    <citation type="submission" date="2020-02" db="EMBL/GenBank/DDBJ databases">
        <authorList>
            <person name="Gilchrist C.L.M."/>
            <person name="Chooi Y.-H."/>
        </authorList>
    </citation>
    <scope>NUCLEOTIDE SEQUENCE</scope>
    <source>
        <strain evidence="1">MST-FP2251</strain>
    </source>
</reference>
<name>A0AAD4CVV9_ASPNN</name>
<proteinExistence type="predicted"/>
<dbReference type="Proteomes" id="UP001194746">
    <property type="component" value="Unassembled WGS sequence"/>
</dbReference>
<gene>
    <name evidence="1" type="ORF">FE257_010808</name>
</gene>
<protein>
    <submittedName>
        <fullName evidence="1">Uncharacterized protein</fullName>
    </submittedName>
</protein>
<organism evidence="1 2">
    <name type="scientific">Aspergillus nanangensis</name>
    <dbReference type="NCBI Taxonomy" id="2582783"/>
    <lineage>
        <taxon>Eukaryota</taxon>
        <taxon>Fungi</taxon>
        <taxon>Dikarya</taxon>
        <taxon>Ascomycota</taxon>
        <taxon>Pezizomycotina</taxon>
        <taxon>Eurotiomycetes</taxon>
        <taxon>Eurotiomycetidae</taxon>
        <taxon>Eurotiales</taxon>
        <taxon>Aspergillaceae</taxon>
        <taxon>Aspergillus</taxon>
        <taxon>Aspergillus subgen. Circumdati</taxon>
    </lineage>
</organism>